<evidence type="ECO:0000313" key="3">
    <source>
        <dbReference type="Proteomes" id="UP000008827"/>
    </source>
</evidence>
<dbReference type="HOGENOM" id="CLU_1527831_0_0_1"/>
<dbReference type="InParanoid" id="K7K6L1"/>
<reference evidence="1" key="3">
    <citation type="submission" date="2018-07" db="EMBL/GenBank/DDBJ databases">
        <title>WGS assembly of Glycine max.</title>
        <authorList>
            <person name="Schmutz J."/>
            <person name="Cannon S."/>
            <person name="Schlueter J."/>
            <person name="Ma J."/>
            <person name="Mitros T."/>
            <person name="Nelson W."/>
            <person name="Hyten D."/>
            <person name="Song Q."/>
            <person name="Thelen J."/>
            <person name="Cheng J."/>
            <person name="Xu D."/>
            <person name="Hellsten U."/>
            <person name="May G."/>
            <person name="Yu Y."/>
            <person name="Sakurai T."/>
            <person name="Umezawa T."/>
            <person name="Bhattacharyya M."/>
            <person name="Sandhu D."/>
            <person name="Valliyodan B."/>
            <person name="Lindquist E."/>
            <person name="Peto M."/>
            <person name="Grant D."/>
            <person name="Shu S."/>
            <person name="Goodstein D."/>
            <person name="Barry K."/>
            <person name="Futrell-Griggs M."/>
            <person name="Abernathy B."/>
            <person name="Du J."/>
            <person name="Tian Z."/>
            <person name="Zhu L."/>
            <person name="Gill N."/>
            <person name="Joshi T."/>
            <person name="Libault M."/>
            <person name="Sethuraman A."/>
            <person name="Zhang X."/>
            <person name="Shinozaki K."/>
            <person name="Nguyen H."/>
            <person name="Wing R."/>
            <person name="Cregan P."/>
            <person name="Specht J."/>
            <person name="Grimwood J."/>
            <person name="Rokhsar D."/>
            <person name="Stacey G."/>
            <person name="Shoemaker R."/>
            <person name="Jackson S."/>
        </authorList>
    </citation>
    <scope>NUCLEOTIDE SEQUENCE</scope>
    <source>
        <tissue evidence="1">Callus</tissue>
    </source>
</reference>
<evidence type="ECO:0000313" key="1">
    <source>
        <dbReference type="EMBL" id="KRH69882.1"/>
    </source>
</evidence>
<dbReference type="Gramene" id="KRH69882">
    <property type="protein sequence ID" value="KRH69882"/>
    <property type="gene ID" value="GLYMA_02G054600"/>
</dbReference>
<accession>K7K6L1</accession>
<sequence>MQQILNNKDIHQIQNILLFNTNDDDDDAQIWKFALNGVVPTRFVFLPELGFVQKEFNALQQLALFCHNHLENPRHISFRFDHAVSVCLTLEKKFEMILETSPAMAVSLAYQDLFEWMIKPLCKSDHRLLLILQDRERSSPGSFPCFLADSRGLQSFSAKLLGSWLELGSGDSLFLR</sequence>
<reference evidence="1 2" key="1">
    <citation type="journal article" date="2010" name="Nature">
        <title>Genome sequence of the palaeopolyploid soybean.</title>
        <authorList>
            <person name="Schmutz J."/>
            <person name="Cannon S.B."/>
            <person name="Schlueter J."/>
            <person name="Ma J."/>
            <person name="Mitros T."/>
            <person name="Nelson W."/>
            <person name="Hyten D.L."/>
            <person name="Song Q."/>
            <person name="Thelen J.J."/>
            <person name="Cheng J."/>
            <person name="Xu D."/>
            <person name="Hellsten U."/>
            <person name="May G.D."/>
            <person name="Yu Y."/>
            <person name="Sakurai T."/>
            <person name="Umezawa T."/>
            <person name="Bhattacharyya M.K."/>
            <person name="Sandhu D."/>
            <person name="Valliyodan B."/>
            <person name="Lindquist E."/>
            <person name="Peto M."/>
            <person name="Grant D."/>
            <person name="Shu S."/>
            <person name="Goodstein D."/>
            <person name="Barry K."/>
            <person name="Futrell-Griggs M."/>
            <person name="Abernathy B."/>
            <person name="Du J."/>
            <person name="Tian Z."/>
            <person name="Zhu L."/>
            <person name="Gill N."/>
            <person name="Joshi T."/>
            <person name="Libault M."/>
            <person name="Sethuraman A."/>
            <person name="Zhang X.-C."/>
            <person name="Shinozaki K."/>
            <person name="Nguyen H.T."/>
            <person name="Wing R.A."/>
            <person name="Cregan P."/>
            <person name="Specht J."/>
            <person name="Grimwood J."/>
            <person name="Rokhsar D."/>
            <person name="Stacey G."/>
            <person name="Shoemaker R.C."/>
            <person name="Jackson S.A."/>
        </authorList>
    </citation>
    <scope>NUCLEOTIDE SEQUENCE [LARGE SCALE GENOMIC DNA]</scope>
    <source>
        <strain evidence="2">cv. Williams 82</strain>
        <tissue evidence="1">Callus</tissue>
    </source>
</reference>
<dbReference type="EMBL" id="CM000835">
    <property type="protein sequence ID" value="KRH69882.1"/>
    <property type="molecule type" value="Genomic_DNA"/>
</dbReference>
<dbReference type="AlphaFoldDB" id="K7K6L1"/>
<organism evidence="2">
    <name type="scientific">Glycine max</name>
    <name type="common">Soybean</name>
    <name type="synonym">Glycine hispida</name>
    <dbReference type="NCBI Taxonomy" id="3847"/>
    <lineage>
        <taxon>Eukaryota</taxon>
        <taxon>Viridiplantae</taxon>
        <taxon>Streptophyta</taxon>
        <taxon>Embryophyta</taxon>
        <taxon>Tracheophyta</taxon>
        <taxon>Spermatophyta</taxon>
        <taxon>Magnoliopsida</taxon>
        <taxon>eudicotyledons</taxon>
        <taxon>Gunneridae</taxon>
        <taxon>Pentapetalae</taxon>
        <taxon>rosids</taxon>
        <taxon>fabids</taxon>
        <taxon>Fabales</taxon>
        <taxon>Fabaceae</taxon>
        <taxon>Papilionoideae</taxon>
        <taxon>50 kb inversion clade</taxon>
        <taxon>NPAAA clade</taxon>
        <taxon>indigoferoid/millettioid clade</taxon>
        <taxon>Phaseoleae</taxon>
        <taxon>Glycine</taxon>
        <taxon>Glycine subgen. Soja</taxon>
    </lineage>
</organism>
<reference evidence="2" key="2">
    <citation type="submission" date="2018-02" db="UniProtKB">
        <authorList>
            <consortium name="EnsemblPlants"/>
        </authorList>
    </citation>
    <scope>IDENTIFICATION</scope>
    <source>
        <strain evidence="2">Williams 82</strain>
    </source>
</reference>
<evidence type="ECO:0000313" key="2">
    <source>
        <dbReference type="EnsemblPlants" id="KRH69882"/>
    </source>
</evidence>
<dbReference type="EnsemblPlants" id="KRH69882">
    <property type="protein sequence ID" value="KRH69882"/>
    <property type="gene ID" value="GLYMA_02G054600"/>
</dbReference>
<keyword evidence="3" id="KW-1185">Reference proteome</keyword>
<protein>
    <submittedName>
        <fullName evidence="1 2">Uncharacterized protein</fullName>
    </submittedName>
</protein>
<name>K7K6L1_SOYBN</name>
<dbReference type="PaxDb" id="3847-GLYMA02G06110.1"/>
<gene>
    <name evidence="1" type="ORF">GLYMA_02G054600</name>
</gene>
<proteinExistence type="predicted"/>
<dbReference type="Proteomes" id="UP000008827">
    <property type="component" value="Chromosome 2"/>
</dbReference>